<dbReference type="Pfam" id="PF11523">
    <property type="entry name" value="DUF3223"/>
    <property type="match status" value="2"/>
</dbReference>
<sequence>MAASALIRGAPLLRLRLQHHNRFAIGLLVPLRRSWCSKEDSNRLEEDDVSVSNPAALSLRKAPKYSSWDDQNYRRWKDEEAEIWRDIEPITHLAKDILHSNRYMDGEQLTDEDEKIVAERLLAYHPNSDDKIGCGFDSIMPVHVLANVNVSIQTFYLEGVNLVRRNVIYKVVFAKSLLDGSVFRSSVASPPLVYWHLHAHYNLEVDRHPQFKNSRCLFVVRTDGGWIDFSYQKCLRAYIRSKYPTHAERFIKEHFKRGS</sequence>
<dbReference type="FunFam" id="3.10.450.40:FF:000034">
    <property type="entry name" value="DCL protein"/>
    <property type="match status" value="1"/>
</dbReference>
<dbReference type="Proteomes" id="UP000326939">
    <property type="component" value="Chromosome 14"/>
</dbReference>
<dbReference type="GO" id="GO:1901259">
    <property type="term" value="P:chloroplast rRNA processing"/>
    <property type="evidence" value="ECO:0007669"/>
    <property type="project" value="TreeGrafter"/>
</dbReference>
<proteinExistence type="predicted"/>
<reference evidence="2" key="1">
    <citation type="journal article" date="2019" name="Gigascience">
        <title>De novo genome assembly of the endangered Acer yangbiense, a plant species with extremely small populations endemic to Yunnan Province, China.</title>
        <authorList>
            <person name="Yang J."/>
            <person name="Wariss H.M."/>
            <person name="Tao L."/>
            <person name="Zhang R."/>
            <person name="Yun Q."/>
            <person name="Hollingsworth P."/>
            <person name="Dao Z."/>
            <person name="Luo G."/>
            <person name="Guo H."/>
            <person name="Ma Y."/>
            <person name="Sun W."/>
        </authorList>
    </citation>
    <scope>NUCLEOTIDE SEQUENCE [LARGE SCALE GENOMIC DNA]</scope>
    <source>
        <strain evidence="2">cv. br00</strain>
    </source>
</reference>
<keyword evidence="2" id="KW-1185">Reference proteome</keyword>
<accession>A0A5N5KAU8</accession>
<dbReference type="InterPro" id="IPR044673">
    <property type="entry name" value="DCL-like"/>
</dbReference>
<evidence type="ECO:0000313" key="1">
    <source>
        <dbReference type="EMBL" id="KAB5526655.1"/>
    </source>
</evidence>
<dbReference type="AlphaFoldDB" id="A0A5N5KAU8"/>
<evidence type="ECO:0000313" key="2">
    <source>
        <dbReference type="Proteomes" id="UP000326939"/>
    </source>
</evidence>
<dbReference type="GO" id="GO:0009507">
    <property type="term" value="C:chloroplast"/>
    <property type="evidence" value="ECO:0007669"/>
    <property type="project" value="TreeGrafter"/>
</dbReference>
<dbReference type="GO" id="GO:0009658">
    <property type="term" value="P:chloroplast organization"/>
    <property type="evidence" value="ECO:0007669"/>
    <property type="project" value="TreeGrafter"/>
</dbReference>
<dbReference type="EMBL" id="VDCV01000014">
    <property type="protein sequence ID" value="KAB5526655.1"/>
    <property type="molecule type" value="Genomic_DNA"/>
</dbReference>
<name>A0A5N5KAU8_9ROSI</name>
<comment type="caution">
    <text evidence="1">The sequence shown here is derived from an EMBL/GenBank/DDBJ whole genome shotgun (WGS) entry which is preliminary data.</text>
</comment>
<gene>
    <name evidence="1" type="ORF">DKX38_020502</name>
</gene>
<dbReference type="PANTHER" id="PTHR33415:SF4">
    <property type="entry name" value="DCL PROTEIN (DUF3223)"/>
    <property type="match status" value="1"/>
</dbReference>
<organism evidence="1 2">
    <name type="scientific">Salix brachista</name>
    <dbReference type="NCBI Taxonomy" id="2182728"/>
    <lineage>
        <taxon>Eukaryota</taxon>
        <taxon>Viridiplantae</taxon>
        <taxon>Streptophyta</taxon>
        <taxon>Embryophyta</taxon>
        <taxon>Tracheophyta</taxon>
        <taxon>Spermatophyta</taxon>
        <taxon>Magnoliopsida</taxon>
        <taxon>eudicotyledons</taxon>
        <taxon>Gunneridae</taxon>
        <taxon>Pentapetalae</taxon>
        <taxon>rosids</taxon>
        <taxon>fabids</taxon>
        <taxon>Malpighiales</taxon>
        <taxon>Salicaceae</taxon>
        <taxon>Saliceae</taxon>
        <taxon>Salix</taxon>
    </lineage>
</organism>
<dbReference type="PANTHER" id="PTHR33415">
    <property type="entry name" value="PROTEIN EMBRYO DEFECTIVE 514"/>
    <property type="match status" value="1"/>
</dbReference>
<protein>
    <submittedName>
        <fullName evidence="1">Uncharacterized protein</fullName>
    </submittedName>
</protein>
<dbReference type="Gene3D" id="3.10.450.40">
    <property type="match status" value="2"/>
</dbReference>